<dbReference type="PANTHER" id="PTHR12161">
    <property type="entry name" value="IST1 FAMILY MEMBER"/>
    <property type="match status" value="1"/>
</dbReference>
<dbReference type="FunFam" id="1.20.1260.60:FF:000002">
    <property type="entry name" value="Vacuolar protein sorting-associated protein IST1"/>
    <property type="match status" value="1"/>
</dbReference>
<evidence type="ECO:0000256" key="2">
    <source>
        <dbReference type="SAM" id="MobiDB-lite"/>
    </source>
</evidence>
<gene>
    <name evidence="3" type="ORF">PoMZ_01517</name>
</gene>
<dbReference type="GO" id="GO:0032511">
    <property type="term" value="P:late endosome to vacuole transport via multivesicular body sorting pathway"/>
    <property type="evidence" value="ECO:0007669"/>
    <property type="project" value="EnsemblFungi"/>
</dbReference>
<dbReference type="Gene3D" id="1.20.1260.60">
    <property type="entry name" value="Vacuolar protein sorting-associated protein Ist1"/>
    <property type="match status" value="1"/>
</dbReference>
<dbReference type="SMR" id="A0A4P7N2E3"/>
<dbReference type="EMBL" id="CP034205">
    <property type="protein sequence ID" value="QBZ56607.1"/>
    <property type="molecule type" value="Genomic_DNA"/>
</dbReference>
<evidence type="ECO:0000313" key="3">
    <source>
        <dbReference type="EMBL" id="QBZ56607.1"/>
    </source>
</evidence>
<sequence>MAPSASIITKIKVQLKLSIARLRMVQQRDEAASKVQRRAMAQLLDQGKIDSARIRVENIIRSDIQVELYEMLELYCELLLARAGLLDAPTCDPGLEEAAKSVIYAAGKTEIKELQAVRQLLGDKFGKEFVLVATNNSDGKVSEKVVKKLSVTPPREELVAGYLEEIARAYGVNWPRRVEQEQDEEEEEEDEPKFVDDAGEGGGGQAQKADGDAAVAAAAADADKAAPPKSAVQPLQVSPPSPSTENIRPKVTLNKMELKPSKKMVDAGLAKKPTAGGASKPSGDIRDGIPNVDDLAKRFAALKR</sequence>
<dbReference type="AlphaFoldDB" id="A0A4P7N2E3"/>
<dbReference type="GO" id="GO:0099638">
    <property type="term" value="P:endosome to plasma membrane protein transport"/>
    <property type="evidence" value="ECO:0007669"/>
    <property type="project" value="EnsemblFungi"/>
</dbReference>
<feature type="compositionally biased region" description="Acidic residues" evidence="2">
    <location>
        <begin position="181"/>
        <end position="191"/>
    </location>
</feature>
<dbReference type="Proteomes" id="UP000294847">
    <property type="component" value="Chromosome 2"/>
</dbReference>
<feature type="region of interest" description="Disordered" evidence="2">
    <location>
        <begin position="267"/>
        <end position="291"/>
    </location>
</feature>
<proteinExistence type="inferred from homology"/>
<name>A0A4P7N2E3_PYROR</name>
<dbReference type="InterPro" id="IPR042277">
    <property type="entry name" value="IST1-like"/>
</dbReference>
<dbReference type="OMA" id="HEVREFT"/>
<dbReference type="VEuPathDB" id="FungiDB:M_BR32_EuGene_00014301"/>
<dbReference type="InterPro" id="IPR005061">
    <property type="entry name" value="Ist1"/>
</dbReference>
<dbReference type="Pfam" id="PF03398">
    <property type="entry name" value="Ist1"/>
    <property type="match status" value="1"/>
</dbReference>
<evidence type="ECO:0000256" key="1">
    <source>
        <dbReference type="ARBA" id="ARBA00005536"/>
    </source>
</evidence>
<reference evidence="3 4" key="1">
    <citation type="journal article" date="2019" name="Mol. Biol. Evol.">
        <title>Blast fungal genomes show frequent chromosomal changes, gene gains and losses, and effector gene turnover.</title>
        <authorList>
            <person name="Gomez Luciano L.B."/>
            <person name="Jason Tsai I."/>
            <person name="Chuma I."/>
            <person name="Tosa Y."/>
            <person name="Chen Y.H."/>
            <person name="Li J.Y."/>
            <person name="Li M.Y."/>
            <person name="Jade Lu M.Y."/>
            <person name="Nakayashiki H."/>
            <person name="Li W.H."/>
        </authorList>
    </citation>
    <scope>NUCLEOTIDE SEQUENCE [LARGE SCALE GENOMIC DNA]</scope>
    <source>
        <strain evidence="3">MZ5-1-6</strain>
    </source>
</reference>
<comment type="similarity">
    <text evidence="1">Belongs to the IST1 family.</text>
</comment>
<feature type="compositionally biased region" description="Low complexity" evidence="2">
    <location>
        <begin position="206"/>
        <end position="220"/>
    </location>
</feature>
<feature type="region of interest" description="Disordered" evidence="2">
    <location>
        <begin position="178"/>
        <end position="250"/>
    </location>
</feature>
<organism evidence="3 4">
    <name type="scientific">Pyricularia oryzae</name>
    <name type="common">Rice blast fungus</name>
    <name type="synonym">Magnaporthe oryzae</name>
    <dbReference type="NCBI Taxonomy" id="318829"/>
    <lineage>
        <taxon>Eukaryota</taxon>
        <taxon>Fungi</taxon>
        <taxon>Dikarya</taxon>
        <taxon>Ascomycota</taxon>
        <taxon>Pezizomycotina</taxon>
        <taxon>Sordariomycetes</taxon>
        <taxon>Sordariomycetidae</taxon>
        <taxon>Magnaporthales</taxon>
        <taxon>Pyriculariaceae</taxon>
        <taxon>Pyricularia</taxon>
    </lineage>
</organism>
<dbReference type="GO" id="GO:0042030">
    <property type="term" value="F:ATPase inhibitor activity"/>
    <property type="evidence" value="ECO:0007669"/>
    <property type="project" value="EnsemblFungi"/>
</dbReference>
<dbReference type="GO" id="GO:0005768">
    <property type="term" value="C:endosome"/>
    <property type="evidence" value="ECO:0007669"/>
    <property type="project" value="EnsemblFungi"/>
</dbReference>
<protein>
    <submittedName>
        <fullName evidence="3">Uncharacterized protein</fullName>
    </submittedName>
</protein>
<accession>A0A4P7N2E3</accession>
<evidence type="ECO:0000313" key="4">
    <source>
        <dbReference type="Proteomes" id="UP000294847"/>
    </source>
</evidence>
<dbReference type="PANTHER" id="PTHR12161:SF5">
    <property type="entry name" value="IST1 HOMOLOG"/>
    <property type="match status" value="1"/>
</dbReference>